<dbReference type="InterPro" id="IPR002466">
    <property type="entry name" value="A_deamin"/>
</dbReference>
<evidence type="ECO:0000259" key="12">
    <source>
        <dbReference type="PROSITE" id="PS50141"/>
    </source>
</evidence>
<evidence type="ECO:0000313" key="14">
    <source>
        <dbReference type="Proteomes" id="UP001458880"/>
    </source>
</evidence>
<keyword evidence="1" id="KW-0819">tRNA processing</keyword>
<keyword evidence="2" id="KW-0479">Metal-binding</keyword>
<dbReference type="Pfam" id="PF02137">
    <property type="entry name" value="A_deamin"/>
    <property type="match status" value="1"/>
</dbReference>
<comment type="function">
    <text evidence="6">Specifically deaminates adenosine-37 to inosine in tRNA-Ala.</text>
</comment>
<reference evidence="13 14" key="1">
    <citation type="journal article" date="2024" name="BMC Genomics">
        <title>De novo assembly and annotation of Popillia japonica's genome with initial clues to its potential as an invasive pest.</title>
        <authorList>
            <person name="Cucini C."/>
            <person name="Boschi S."/>
            <person name="Funari R."/>
            <person name="Cardaioli E."/>
            <person name="Iannotti N."/>
            <person name="Marturano G."/>
            <person name="Paoli F."/>
            <person name="Bruttini M."/>
            <person name="Carapelli A."/>
            <person name="Frati F."/>
            <person name="Nardi F."/>
        </authorList>
    </citation>
    <scope>NUCLEOTIDE SEQUENCE [LARGE SCALE GENOMIC DNA]</scope>
    <source>
        <strain evidence="13">DMR45628</strain>
    </source>
</reference>
<evidence type="ECO:0000256" key="6">
    <source>
        <dbReference type="ARBA" id="ARBA00037784"/>
    </source>
</evidence>
<dbReference type="GO" id="GO:0008033">
    <property type="term" value="P:tRNA processing"/>
    <property type="evidence" value="ECO:0007669"/>
    <property type="project" value="UniProtKB-KW"/>
</dbReference>
<evidence type="ECO:0000256" key="7">
    <source>
        <dbReference type="ARBA" id="ARBA00038326"/>
    </source>
</evidence>
<keyword evidence="14" id="KW-1185">Reference proteome</keyword>
<gene>
    <name evidence="13" type="ORF">QE152_g18115</name>
</gene>
<dbReference type="EC" id="3.5.4.34" evidence="8"/>
<keyword evidence="3" id="KW-0378">Hydrolase</keyword>
<dbReference type="PANTHER" id="PTHR46516">
    <property type="entry name" value="TRNA-SPECIFIC ADENOSINE DEAMINASE 1"/>
    <property type="match status" value="1"/>
</dbReference>
<dbReference type="GO" id="GO:0043829">
    <property type="term" value="F:tRNA-specific adenosine-37 deaminase activity"/>
    <property type="evidence" value="ECO:0007669"/>
    <property type="project" value="UniProtKB-EC"/>
</dbReference>
<dbReference type="Proteomes" id="UP001458880">
    <property type="component" value="Unassembled WGS sequence"/>
</dbReference>
<proteinExistence type="inferred from homology"/>
<comment type="catalytic activity">
    <reaction evidence="11">
        <text>adenosine(37) in tRNA(Ala) + H2O + H(+) = inosine(37) in tRNA(Ala) + NH4(+)</text>
        <dbReference type="Rhea" id="RHEA:50968"/>
        <dbReference type="Rhea" id="RHEA-COMP:12855"/>
        <dbReference type="Rhea" id="RHEA-COMP:12856"/>
        <dbReference type="ChEBI" id="CHEBI:15377"/>
        <dbReference type="ChEBI" id="CHEBI:15378"/>
        <dbReference type="ChEBI" id="CHEBI:28938"/>
        <dbReference type="ChEBI" id="CHEBI:74411"/>
        <dbReference type="ChEBI" id="CHEBI:82852"/>
        <dbReference type="EC" id="3.5.4.34"/>
    </reaction>
</comment>
<evidence type="ECO:0000256" key="2">
    <source>
        <dbReference type="ARBA" id="ARBA00022723"/>
    </source>
</evidence>
<evidence type="ECO:0000256" key="9">
    <source>
        <dbReference type="ARBA" id="ARBA00040502"/>
    </source>
</evidence>
<dbReference type="AlphaFoldDB" id="A0AAW1L4E6"/>
<comment type="caution">
    <text evidence="13">The sequence shown here is derived from an EMBL/GenBank/DDBJ whole genome shotgun (WGS) entry which is preliminary data.</text>
</comment>
<dbReference type="GO" id="GO:0046872">
    <property type="term" value="F:metal ion binding"/>
    <property type="evidence" value="ECO:0007669"/>
    <property type="project" value="UniProtKB-KW"/>
</dbReference>
<organism evidence="13 14">
    <name type="scientific">Popillia japonica</name>
    <name type="common">Japanese beetle</name>
    <dbReference type="NCBI Taxonomy" id="7064"/>
    <lineage>
        <taxon>Eukaryota</taxon>
        <taxon>Metazoa</taxon>
        <taxon>Ecdysozoa</taxon>
        <taxon>Arthropoda</taxon>
        <taxon>Hexapoda</taxon>
        <taxon>Insecta</taxon>
        <taxon>Pterygota</taxon>
        <taxon>Neoptera</taxon>
        <taxon>Endopterygota</taxon>
        <taxon>Coleoptera</taxon>
        <taxon>Polyphaga</taxon>
        <taxon>Scarabaeiformia</taxon>
        <taxon>Scarabaeidae</taxon>
        <taxon>Rutelinae</taxon>
        <taxon>Popillia</taxon>
    </lineage>
</organism>
<evidence type="ECO:0000256" key="11">
    <source>
        <dbReference type="ARBA" id="ARBA00047635"/>
    </source>
</evidence>
<evidence type="ECO:0000256" key="4">
    <source>
        <dbReference type="ARBA" id="ARBA00022833"/>
    </source>
</evidence>
<comment type="similarity">
    <text evidence="7">Belongs to the ADAT1 family.</text>
</comment>
<evidence type="ECO:0000256" key="1">
    <source>
        <dbReference type="ARBA" id="ARBA00022694"/>
    </source>
</evidence>
<dbReference type="PANTHER" id="PTHR46516:SF1">
    <property type="entry name" value="TRNA-SPECIFIC ADENOSINE DEAMINASE 1"/>
    <property type="match status" value="1"/>
</dbReference>
<accession>A0AAW1L4E6</accession>
<comment type="cofactor">
    <cofactor evidence="5">
        <name>1D-myo-inositol hexakisphosphate</name>
        <dbReference type="ChEBI" id="CHEBI:58130"/>
    </cofactor>
</comment>
<evidence type="ECO:0000256" key="8">
    <source>
        <dbReference type="ARBA" id="ARBA00038940"/>
    </source>
</evidence>
<name>A0AAW1L4E6_POPJA</name>
<dbReference type="PROSITE" id="PS50141">
    <property type="entry name" value="A_DEAMIN_EDITASE"/>
    <property type="match status" value="1"/>
</dbReference>
<sequence>MDIYNKIANVSLQHFFRLPKTGKPTTTQWTILSTIVKEDLNTKILEVIALGTGTKCIGRNQMSINGDILNDSHAEIICRRSFLKYLYSEINNCIVNSYKSSIVNFDITTKKFSMKDNVNFHFFTTHVPCGDATIFSKELIGNENKNMDNECIEISVQNAAKKIKLDSNIADIYRTGAKCLPQCHLQDPCKDGINFHIEGPIRTKPGRGDPTLSVSCSDKIAKWCYLGIQGSLLSFLLNKPIYLKSFTVAGQTPFSKDALSRAITTRFEEVSLCSPFKLTTPTIRQSDFTFQFEKTDGKIPCPSSISWWKNIRKPEISVDGKKQGATKKTMKRLEISNINKTTPYCELKKLCANYQNNWNIVKNHIFKQYVSKDANLLCFMLD</sequence>
<evidence type="ECO:0000313" key="13">
    <source>
        <dbReference type="EMBL" id="KAK9728153.1"/>
    </source>
</evidence>
<keyword evidence="4" id="KW-0862">Zinc</keyword>
<feature type="domain" description="A to I editase" evidence="12">
    <location>
        <begin position="49"/>
        <end position="352"/>
    </location>
</feature>
<evidence type="ECO:0000256" key="5">
    <source>
        <dbReference type="ARBA" id="ARBA00037026"/>
    </source>
</evidence>
<evidence type="ECO:0000256" key="3">
    <source>
        <dbReference type="ARBA" id="ARBA00022801"/>
    </source>
</evidence>
<dbReference type="EMBL" id="JASPKY010000172">
    <property type="protein sequence ID" value="KAK9728153.1"/>
    <property type="molecule type" value="Genomic_DNA"/>
</dbReference>
<protein>
    <recommendedName>
        <fullName evidence="9">tRNA-specific adenosine deaminase 1</fullName>
        <ecNumber evidence="8">3.5.4.34</ecNumber>
    </recommendedName>
    <alternativeName>
        <fullName evidence="10">tRNA-specific adenosine-37 deaminase</fullName>
    </alternativeName>
</protein>
<evidence type="ECO:0000256" key="10">
    <source>
        <dbReference type="ARBA" id="ARBA00041760"/>
    </source>
</evidence>
<dbReference type="GO" id="GO:0003723">
    <property type="term" value="F:RNA binding"/>
    <property type="evidence" value="ECO:0007669"/>
    <property type="project" value="InterPro"/>
</dbReference>
<dbReference type="SMART" id="SM00552">
    <property type="entry name" value="ADEAMc"/>
    <property type="match status" value="1"/>
</dbReference>